<evidence type="ECO:0000313" key="2">
    <source>
        <dbReference type="Proteomes" id="UP000076552"/>
    </source>
</evidence>
<reference evidence="1 2" key="1">
    <citation type="submission" date="2015-06" db="EMBL/GenBank/DDBJ databases">
        <title>Survival trade-offs in plant roots during colonization by closely related pathogenic and mutualistic fungi.</title>
        <authorList>
            <person name="Hacquard S."/>
            <person name="Kracher B."/>
            <person name="Hiruma K."/>
            <person name="Weinman A."/>
            <person name="Muench P."/>
            <person name="Garrido Oter R."/>
            <person name="Ver Loren van Themaat E."/>
            <person name="Dallerey J.-F."/>
            <person name="Damm U."/>
            <person name="Henrissat B."/>
            <person name="Lespinet O."/>
            <person name="Thon M."/>
            <person name="Kemen E."/>
            <person name="McHardy A.C."/>
            <person name="Schulze-Lefert P."/>
            <person name="O'Connell R.J."/>
        </authorList>
    </citation>
    <scope>NUCLEOTIDE SEQUENCE [LARGE SCALE GENOMIC DNA]</scope>
    <source>
        <strain evidence="1 2">0861</strain>
    </source>
</reference>
<dbReference type="Proteomes" id="UP000076552">
    <property type="component" value="Unassembled WGS sequence"/>
</dbReference>
<protein>
    <submittedName>
        <fullName evidence="1">F-box domain protein</fullName>
    </submittedName>
</protein>
<comment type="caution">
    <text evidence="1">The sequence shown here is derived from an EMBL/GenBank/DDBJ whole genome shotgun (WGS) entry which is preliminary data.</text>
</comment>
<organism evidence="1 2">
    <name type="scientific">Colletotrichum tofieldiae</name>
    <dbReference type="NCBI Taxonomy" id="708197"/>
    <lineage>
        <taxon>Eukaryota</taxon>
        <taxon>Fungi</taxon>
        <taxon>Dikarya</taxon>
        <taxon>Ascomycota</taxon>
        <taxon>Pezizomycotina</taxon>
        <taxon>Sordariomycetes</taxon>
        <taxon>Hypocreomycetidae</taxon>
        <taxon>Glomerellales</taxon>
        <taxon>Glomerellaceae</taxon>
        <taxon>Colletotrichum</taxon>
        <taxon>Colletotrichum spaethianum species complex</taxon>
    </lineage>
</organism>
<dbReference type="STRING" id="708197.A0A166LVW2"/>
<keyword evidence="2" id="KW-1185">Reference proteome</keyword>
<name>A0A166LVW2_9PEZI</name>
<dbReference type="Gene3D" id="3.80.10.10">
    <property type="entry name" value="Ribonuclease Inhibitor"/>
    <property type="match status" value="1"/>
</dbReference>
<dbReference type="AlphaFoldDB" id="A0A166LVW2"/>
<sequence>MCPLLRLAPNLKALEVSPTHLGHGDLDWSGITTLSLKKADISEAKLAEVIRSCRGLKEFSFSPDQTKAPNETIAALSMHASTLRKLDLHFQTQCDDDLCVSSLAMFTSLEELSIYTGDMGKGENCALRTLPSSLKLLKINGYPYGYCEEIESLASQIQTGGYPSFKEVWLPVWECESDHPGPCRGIYVDEDYGYKSGIDEHGSD</sequence>
<accession>A0A166LVW2</accession>
<evidence type="ECO:0000313" key="1">
    <source>
        <dbReference type="EMBL" id="KZL63987.1"/>
    </source>
</evidence>
<proteinExistence type="predicted"/>
<gene>
    <name evidence="1" type="ORF">CT0861_09862</name>
</gene>
<dbReference type="EMBL" id="LFIV01000302">
    <property type="protein sequence ID" value="KZL63987.1"/>
    <property type="molecule type" value="Genomic_DNA"/>
</dbReference>
<dbReference type="SUPFAM" id="SSF52047">
    <property type="entry name" value="RNI-like"/>
    <property type="match status" value="1"/>
</dbReference>
<dbReference type="InterPro" id="IPR032675">
    <property type="entry name" value="LRR_dom_sf"/>
</dbReference>